<organism evidence="2 3">
    <name type="scientific">Methylocystis iwaonis</name>
    <dbReference type="NCBI Taxonomy" id="2885079"/>
    <lineage>
        <taxon>Bacteria</taxon>
        <taxon>Pseudomonadati</taxon>
        <taxon>Pseudomonadota</taxon>
        <taxon>Alphaproteobacteria</taxon>
        <taxon>Hyphomicrobiales</taxon>
        <taxon>Methylocystaceae</taxon>
        <taxon>Methylocystis</taxon>
    </lineage>
</organism>
<protein>
    <recommendedName>
        <fullName evidence="1">Antitoxin Xre/MbcA/ParS-like toxin-binding domain-containing protein</fullName>
    </recommendedName>
</protein>
<evidence type="ECO:0000313" key="3">
    <source>
        <dbReference type="Proteomes" id="UP001317629"/>
    </source>
</evidence>
<dbReference type="RefSeq" id="WP_281927942.1">
    <property type="nucleotide sequence ID" value="NZ_AP027142.1"/>
</dbReference>
<dbReference type="InterPro" id="IPR024467">
    <property type="entry name" value="Xre/MbcA/ParS-like_toxin-bd"/>
</dbReference>
<evidence type="ECO:0000313" key="2">
    <source>
        <dbReference type="EMBL" id="BDV34692.1"/>
    </source>
</evidence>
<name>A0ABN6VH68_9HYPH</name>
<dbReference type="Proteomes" id="UP001317629">
    <property type="component" value="Chromosome"/>
</dbReference>
<gene>
    <name evidence="2" type="ORF">SS37A_22210</name>
</gene>
<dbReference type="Pfam" id="PF09722">
    <property type="entry name" value="Xre_MbcA_ParS_C"/>
    <property type="match status" value="1"/>
</dbReference>
<accession>A0ABN6VH68</accession>
<feature type="domain" description="Antitoxin Xre/MbcA/ParS-like toxin-binding" evidence="1">
    <location>
        <begin position="76"/>
        <end position="124"/>
    </location>
</feature>
<reference evidence="2 3" key="1">
    <citation type="journal article" date="2023" name="Int. J. Syst. Evol. Microbiol.">
        <title>Methylocystis iwaonis sp. nov., a type II methane-oxidizing bacterium from surface soil of a rice paddy field in Japan, and emended description of the genus Methylocystis (ex Whittenbury et al. 1970) Bowman et al. 1993.</title>
        <authorList>
            <person name="Kaise H."/>
            <person name="Sawadogo J.B."/>
            <person name="Alam M.S."/>
            <person name="Ueno C."/>
            <person name="Dianou D."/>
            <person name="Shinjo R."/>
            <person name="Asakawa S."/>
        </authorList>
    </citation>
    <scope>NUCLEOTIDE SEQUENCE [LARGE SCALE GENOMIC DNA]</scope>
    <source>
        <strain evidence="2 3">SS37A-Re</strain>
    </source>
</reference>
<keyword evidence="3" id="KW-1185">Reference proteome</keyword>
<evidence type="ECO:0000259" key="1">
    <source>
        <dbReference type="Pfam" id="PF09722"/>
    </source>
</evidence>
<proteinExistence type="predicted"/>
<dbReference type="EMBL" id="AP027142">
    <property type="protein sequence ID" value="BDV34692.1"/>
    <property type="molecule type" value="Genomic_DNA"/>
</dbReference>
<sequence length="127" mass="13476">MGTHPDCATADRQDGAIVAKAVVRASASLEIPEDVVAQVIGVGIRDISLMRAGELQLDPRSKPFQLAVLFVRLFRSLDALVGGDKAVAGAWLRNDNLALGGRPIDLIQSVSGLTNVISYLDARRAIV</sequence>